<dbReference type="Proteomes" id="UP000237347">
    <property type="component" value="Unassembled WGS sequence"/>
</dbReference>
<sequence>MKDDALAPLNYVVTMRPLPRLEVSNNQGTLDASKGVDAVGEATNMKEHIEAFLGRFKQDRNNEHEASHFYNFVGPSICIHRFSVPLESVPLLEHLRTKHNDFIGQLTVGSVVGNPLLRILAAVLMDMQETQVNALTEERLFKWRNAVRDLHKAGLDVSFFLCHLRDVVTSWFRRDMKIRLASIVHWISELETELAILKSEMAQLQRNPPNAVILDNTAIHGLLGIPAMYLVGKVLRPPLVLYLRLTLAFDS</sequence>
<reference evidence="1 2" key="1">
    <citation type="journal article" date="2018" name="Sci. Data">
        <title>The draft genome sequence of cork oak.</title>
        <authorList>
            <person name="Ramos A.M."/>
            <person name="Usie A."/>
            <person name="Barbosa P."/>
            <person name="Barros P.M."/>
            <person name="Capote T."/>
            <person name="Chaves I."/>
            <person name="Simoes F."/>
            <person name="Abreu I."/>
            <person name="Carrasquinho I."/>
            <person name="Faro C."/>
            <person name="Guimaraes J.B."/>
            <person name="Mendonca D."/>
            <person name="Nobrega F."/>
            <person name="Rodrigues L."/>
            <person name="Saibo N.J.M."/>
            <person name="Varela M.C."/>
            <person name="Egas C."/>
            <person name="Matos J."/>
            <person name="Miguel C.M."/>
            <person name="Oliveira M.M."/>
            <person name="Ricardo C.P."/>
            <person name="Goncalves S."/>
        </authorList>
    </citation>
    <scope>NUCLEOTIDE SEQUENCE [LARGE SCALE GENOMIC DNA]</scope>
    <source>
        <strain evidence="2">cv. HL8</strain>
    </source>
</reference>
<protein>
    <submittedName>
        <fullName evidence="1">Uncharacterized protein</fullName>
    </submittedName>
</protein>
<evidence type="ECO:0000313" key="1">
    <source>
        <dbReference type="EMBL" id="KAK7851868.1"/>
    </source>
</evidence>
<dbReference type="EMBL" id="PKMF04000082">
    <property type="protein sequence ID" value="KAK7851868.1"/>
    <property type="molecule type" value="Genomic_DNA"/>
</dbReference>
<proteinExistence type="predicted"/>
<evidence type="ECO:0000313" key="2">
    <source>
        <dbReference type="Proteomes" id="UP000237347"/>
    </source>
</evidence>
<gene>
    <name evidence="1" type="ORF">CFP56_040768</name>
</gene>
<name>A0AAW0LJP5_QUESU</name>
<comment type="caution">
    <text evidence="1">The sequence shown here is derived from an EMBL/GenBank/DDBJ whole genome shotgun (WGS) entry which is preliminary data.</text>
</comment>
<keyword evidence="2" id="KW-1185">Reference proteome</keyword>
<accession>A0AAW0LJP5</accession>
<organism evidence="1 2">
    <name type="scientific">Quercus suber</name>
    <name type="common">Cork oak</name>
    <dbReference type="NCBI Taxonomy" id="58331"/>
    <lineage>
        <taxon>Eukaryota</taxon>
        <taxon>Viridiplantae</taxon>
        <taxon>Streptophyta</taxon>
        <taxon>Embryophyta</taxon>
        <taxon>Tracheophyta</taxon>
        <taxon>Spermatophyta</taxon>
        <taxon>Magnoliopsida</taxon>
        <taxon>eudicotyledons</taxon>
        <taxon>Gunneridae</taxon>
        <taxon>Pentapetalae</taxon>
        <taxon>rosids</taxon>
        <taxon>fabids</taxon>
        <taxon>Fagales</taxon>
        <taxon>Fagaceae</taxon>
        <taxon>Quercus</taxon>
    </lineage>
</organism>
<dbReference type="AlphaFoldDB" id="A0AAW0LJP5"/>